<protein>
    <submittedName>
        <fullName evidence="2">Uncharacterized protein</fullName>
    </submittedName>
</protein>
<sequence length="61" mass="6649">MRRKNIRRSNISITGIILIAGLSVLIIGITFAIIQFLGETYGFSPIINLGELDWGESGDAI</sequence>
<dbReference type="AlphaFoldDB" id="A0A0F9CYU4"/>
<gene>
    <name evidence="2" type="ORF">LCGC14_2265130</name>
</gene>
<feature type="transmembrane region" description="Helical" evidence="1">
    <location>
        <begin position="12"/>
        <end position="34"/>
    </location>
</feature>
<organism evidence="2">
    <name type="scientific">marine sediment metagenome</name>
    <dbReference type="NCBI Taxonomy" id="412755"/>
    <lineage>
        <taxon>unclassified sequences</taxon>
        <taxon>metagenomes</taxon>
        <taxon>ecological metagenomes</taxon>
    </lineage>
</organism>
<comment type="caution">
    <text evidence="2">The sequence shown here is derived from an EMBL/GenBank/DDBJ whole genome shotgun (WGS) entry which is preliminary data.</text>
</comment>
<evidence type="ECO:0000256" key="1">
    <source>
        <dbReference type="SAM" id="Phobius"/>
    </source>
</evidence>
<dbReference type="EMBL" id="LAZR01031189">
    <property type="protein sequence ID" value="KKL54464.1"/>
    <property type="molecule type" value="Genomic_DNA"/>
</dbReference>
<name>A0A0F9CYU4_9ZZZZ</name>
<accession>A0A0F9CYU4</accession>
<keyword evidence="1" id="KW-0472">Membrane</keyword>
<reference evidence="2" key="1">
    <citation type="journal article" date="2015" name="Nature">
        <title>Complex archaea that bridge the gap between prokaryotes and eukaryotes.</title>
        <authorList>
            <person name="Spang A."/>
            <person name="Saw J.H."/>
            <person name="Jorgensen S.L."/>
            <person name="Zaremba-Niedzwiedzka K."/>
            <person name="Martijn J."/>
            <person name="Lind A.E."/>
            <person name="van Eijk R."/>
            <person name="Schleper C."/>
            <person name="Guy L."/>
            <person name="Ettema T.J."/>
        </authorList>
    </citation>
    <scope>NUCLEOTIDE SEQUENCE</scope>
</reference>
<feature type="non-terminal residue" evidence="2">
    <location>
        <position position="61"/>
    </location>
</feature>
<keyword evidence="1" id="KW-0812">Transmembrane</keyword>
<evidence type="ECO:0000313" key="2">
    <source>
        <dbReference type="EMBL" id="KKL54464.1"/>
    </source>
</evidence>
<keyword evidence="1" id="KW-1133">Transmembrane helix</keyword>
<proteinExistence type="predicted"/>